<evidence type="ECO:0000313" key="2">
    <source>
        <dbReference type="Proteomes" id="UP000243205"/>
    </source>
</evidence>
<dbReference type="RefSeq" id="WP_092077503.1">
    <property type="nucleotide sequence ID" value="NZ_FNAQ01000005.1"/>
</dbReference>
<keyword evidence="2" id="KW-1185">Reference proteome</keyword>
<evidence type="ECO:0000313" key="1">
    <source>
        <dbReference type="EMBL" id="SDE20900.1"/>
    </source>
</evidence>
<gene>
    <name evidence="1" type="ORF">SAMN05661003_10517</name>
</gene>
<dbReference type="Proteomes" id="UP000243205">
    <property type="component" value="Unassembled WGS sequence"/>
</dbReference>
<dbReference type="EMBL" id="FNAQ01000005">
    <property type="protein sequence ID" value="SDE20900.1"/>
    <property type="molecule type" value="Genomic_DNA"/>
</dbReference>
<sequence length="228" mass="23761">MSTPNYQKGAKAKAAIGTTTIKGLNSLTIPGVERNTIDVEEFDQDFDFTVPTSAKWTEGALAGNYVGNDSTGQTVLRQRLFDNEGLPNLRLYENESDFWAPDLANDDSSVIYVKGVAGTEVTKSGVIPFSATLLVQGLLARFDAHVSGATLAFTTTTITDSGSGFVTAGFSVGDTIIIEGSTSNDDVACIVTAVAAGTLTVTAKVRTLTAESALAGTRIHGGQIGVTE</sequence>
<protein>
    <submittedName>
        <fullName evidence="1">Uncharacterized protein</fullName>
    </submittedName>
</protein>
<accession>A0A1G7B1V0</accession>
<reference evidence="2" key="1">
    <citation type="submission" date="2016-10" db="EMBL/GenBank/DDBJ databases">
        <authorList>
            <person name="Varghese N."/>
            <person name="Submissions S."/>
        </authorList>
    </citation>
    <scope>NUCLEOTIDE SEQUENCE [LARGE SCALE GENOMIC DNA]</scope>
    <source>
        <strain evidence="2">DSM 8987</strain>
    </source>
</reference>
<dbReference type="AlphaFoldDB" id="A0A1G7B1V0"/>
<dbReference type="OrthoDB" id="5455980at2"/>
<name>A0A1G7B1V0_9BACT</name>
<proteinExistence type="predicted"/>
<dbReference type="STRING" id="57664.SAMN05661003_10517"/>
<organism evidence="1 2">
    <name type="scientific">Desulfuromonas thiophila</name>
    <dbReference type="NCBI Taxonomy" id="57664"/>
    <lineage>
        <taxon>Bacteria</taxon>
        <taxon>Pseudomonadati</taxon>
        <taxon>Thermodesulfobacteriota</taxon>
        <taxon>Desulfuromonadia</taxon>
        <taxon>Desulfuromonadales</taxon>
        <taxon>Desulfuromonadaceae</taxon>
        <taxon>Desulfuromonas</taxon>
    </lineage>
</organism>